<protein>
    <submittedName>
        <fullName evidence="1">Uncharacterized protein</fullName>
    </submittedName>
</protein>
<evidence type="ECO:0000313" key="1">
    <source>
        <dbReference type="EMBL" id="AXH43547.1"/>
    </source>
</evidence>
<sequence>MTEAEKAFEHYMDEIIQWAGQTGKRRLIWSIPRCTLAREVWMECMERQNVASTGKRVEVSSPQVSI</sequence>
<organism evidence="1 2">
    <name type="scientific">Erwinia phage vB_EhrS_59</name>
    <dbReference type="NCBI Taxonomy" id="2283025"/>
    <lineage>
        <taxon>Viruses</taxon>
        <taxon>Duplodnaviria</taxon>
        <taxon>Heunggongvirae</taxon>
        <taxon>Uroviricota</taxon>
        <taxon>Caudoviricetes</taxon>
        <taxon>Feofaniavirus</taxon>
        <taxon>Feofaniavirus Eho59</taxon>
    </lineage>
</organism>
<evidence type="ECO:0000313" key="2">
    <source>
        <dbReference type="Proteomes" id="UP000310697"/>
    </source>
</evidence>
<accession>A0A4Y1NRF8</accession>
<name>A0A4Y1NRF8_9CAUD</name>
<gene>
    <name evidence="1" type="ORF">MZUP2_290</name>
</gene>
<proteinExistence type="predicted"/>
<reference evidence="1 2" key="1">
    <citation type="journal article" date="2019" name="J. Basic Microbiol.">
        <title>Complete genome sequence analysis of temperate Erwinia bacteriophages 49 and 59.</title>
        <authorList>
            <person name="Zlatohurska M."/>
            <person name="Gorb T."/>
            <person name="Romaniuk L."/>
            <person name="Korol N."/>
            <person name="Faidiuk Y."/>
            <person name="Kropinski A.M."/>
            <person name="Kushkina A."/>
            <person name="Tovkach F."/>
        </authorList>
    </citation>
    <scope>NUCLEOTIDE SEQUENCE [LARGE SCALE GENOMIC DNA]</scope>
</reference>
<dbReference type="EMBL" id="MH443101">
    <property type="protein sequence ID" value="AXH43547.1"/>
    <property type="molecule type" value="Genomic_DNA"/>
</dbReference>
<dbReference type="Proteomes" id="UP000310697">
    <property type="component" value="Segment"/>
</dbReference>
<keyword evidence="2" id="KW-1185">Reference proteome</keyword>